<evidence type="ECO:0000259" key="4">
    <source>
        <dbReference type="SMART" id="SM00560"/>
    </source>
</evidence>
<dbReference type="InterPro" id="IPR006558">
    <property type="entry name" value="LamG-like"/>
</dbReference>
<accession>A0A327RGK9</accession>
<keyword evidence="6" id="KW-1185">Reference proteome</keyword>
<gene>
    <name evidence="5" type="ORF">LY08_01761</name>
</gene>
<feature type="domain" description="LamG-like jellyroll fold" evidence="4">
    <location>
        <begin position="488"/>
        <end position="624"/>
    </location>
</feature>
<dbReference type="NCBIfam" id="TIGR04183">
    <property type="entry name" value="Por_Secre_tail"/>
    <property type="match status" value="1"/>
</dbReference>
<keyword evidence="2" id="KW-1015">Disulfide bond</keyword>
<feature type="signal peptide" evidence="3">
    <location>
        <begin position="1"/>
        <end position="22"/>
    </location>
</feature>
<dbReference type="Pfam" id="PF18962">
    <property type="entry name" value="Por_Secre_tail"/>
    <property type="match status" value="1"/>
</dbReference>
<dbReference type="Pfam" id="PF13385">
    <property type="entry name" value="Laminin_G_3"/>
    <property type="match status" value="1"/>
</dbReference>
<dbReference type="RefSeq" id="WP_111660070.1">
    <property type="nucleotide sequence ID" value="NZ_QLLO01000005.1"/>
</dbReference>
<dbReference type="Pfam" id="PF26628">
    <property type="entry name" value="DUF8202"/>
    <property type="match status" value="1"/>
</dbReference>
<reference evidence="5 6" key="1">
    <citation type="submission" date="2018-06" db="EMBL/GenBank/DDBJ databases">
        <title>Genomic Encyclopedia of Archaeal and Bacterial Type Strains, Phase II (KMG-II): from individual species to whole genera.</title>
        <authorList>
            <person name="Goeker M."/>
        </authorList>
    </citation>
    <scope>NUCLEOTIDE SEQUENCE [LARGE SCALE GENOMIC DNA]</scope>
    <source>
        <strain evidence="5 6">DSM 24464</strain>
    </source>
</reference>
<proteinExistence type="predicted"/>
<organism evidence="5 6">
    <name type="scientific">Olleya aquimaris</name>
    <dbReference type="NCBI Taxonomy" id="639310"/>
    <lineage>
        <taxon>Bacteria</taxon>
        <taxon>Pseudomonadati</taxon>
        <taxon>Bacteroidota</taxon>
        <taxon>Flavobacteriia</taxon>
        <taxon>Flavobacteriales</taxon>
        <taxon>Flavobacteriaceae</taxon>
    </lineage>
</organism>
<dbReference type="InterPro" id="IPR026444">
    <property type="entry name" value="Secre_tail"/>
</dbReference>
<dbReference type="SUPFAM" id="SSF49899">
    <property type="entry name" value="Concanavalin A-like lectins/glucanases"/>
    <property type="match status" value="2"/>
</dbReference>
<sequence length="1309" mass="143046">MNTKTLTLIYLLLLGFNLSVFAQNPGNVPTGLQLWLKADSGTNLSGSDVTSWEDQSINSITGSSDGVNHATIINDGLNFNPIVQFSGDEFYNYGTPVTLNIDPSLLGMTIISVVKTDQAQGGTVISKGDNTNRNFQLHFDATHRVVHNTFGRSISNNAERVGTFHTLNEAKLSSNIVNLAIVDPLLRLTPFVNGIADPSTTNDGVQSGTSNLSDVLIGARRQTVNSGSTDFFNGDIAEVIVYNRDLTVLELQQVESYLAIKYGITLGANDQTWDSSTSTATDLTYSGTSTNYFNSLGNIVWNGAANSGYGHNVIGIARDDNSSLLQTKSTSSSTVTESILTIEGEIGSFLNDDSYLIIGSNGGETTLTSTGTPTRTTQVLNRMWKVSEANNDTGLVKLEFDLNGTTITNAEATELDLLVADDASLDDYKNYRGSYNTSTKILTYNLIELKDGQLFTLAIPDVIAGPFQILLDGVDDLITTNLDLSGLPEVTIMCWVKKANDSELLQTGIIGQNGVFGLSTLNDDLSVIWGGNIVGGLDLTQTGLGNTGGTWHHIAASFKNGFIKMYFDGELVDSFLDTSGNTVLGLASVATFNIGGDITSLLGTDNFEGEIDEVRVFNKALEDEQLQQIVYQEIENNAGNVRGSVIPKDIKDHALNSTVSWLDLSLYYTMNVVRGNCVVDGSGNALNGSIQGISSNTLWNQTTPMPYVSVNDGAWTSESTWLHGDVWDIEDLPNKDWSIVEINSNVDTNSAHTHLGLIVNPGNTLTINGTNELKNTWFLDLNGTIDLKEDSQLIQTELSDLNVTSAGKILRRQEGVTSMHRYNYWSSPVGAISTTSNNTDFSVNMLQDNNGFIQFVNTYDAPSTTPASISRRWLYTFQNGVTYYDWIPRDENSLIPAGVGYTQKGPGVAGTEFQYIFEGKPNNGDVIIPVVDTGGPGSVHSSTQTLYLLGNPYPSAIDAHQFLDDNASVCGGTIYLWEQWSGNSHNLAEYNGGYATLNKFAKVPAYQFVGINGANNGFQDGTKTPTQFLPVGQGFMTEIVLDGDIVFNNSQRVFKEEALGESVFFRTGNTNNQADNDLTEVDACKKIRLEFKVDNKPTRELVIGFCGNTTDGFDYGYDSKPNEFNNNDIATSLNGDKMLIQVLSEFSEDKLIDLILSTRGNHNYSITLTEKINFDESQEIFIYDAFANKYYDLSNFQNYNFNSADGINPNRLKVVFKQQATSNFDNQSDNVFMYLDQDSNTFYAKGLQQDASMLQVINMHGQIVHNTSNNTNKSKLDQGVLLDKFSTGVYIVKLTLNNGETLSKKIIMK</sequence>
<protein>
    <submittedName>
        <fullName evidence="5">Putative secreted protein (Por secretion system target)</fullName>
    </submittedName>
</protein>
<dbReference type="GO" id="GO:0004553">
    <property type="term" value="F:hydrolase activity, hydrolyzing O-glycosyl compounds"/>
    <property type="evidence" value="ECO:0007669"/>
    <property type="project" value="UniProtKB-ARBA"/>
</dbReference>
<dbReference type="Proteomes" id="UP000248703">
    <property type="component" value="Unassembled WGS sequence"/>
</dbReference>
<evidence type="ECO:0000313" key="5">
    <source>
        <dbReference type="EMBL" id="RAJ14583.1"/>
    </source>
</evidence>
<dbReference type="OrthoDB" id="2582440at2"/>
<comment type="caution">
    <text evidence="5">The sequence shown here is derived from an EMBL/GenBank/DDBJ whole genome shotgun (WGS) entry which is preliminary data.</text>
</comment>
<evidence type="ECO:0000313" key="6">
    <source>
        <dbReference type="Proteomes" id="UP000248703"/>
    </source>
</evidence>
<dbReference type="InterPro" id="IPR013320">
    <property type="entry name" value="ConA-like_dom_sf"/>
</dbReference>
<dbReference type="SMART" id="SM00560">
    <property type="entry name" value="LamGL"/>
    <property type="match status" value="1"/>
</dbReference>
<feature type="chain" id="PRO_5016265259" evidence="3">
    <location>
        <begin position="23"/>
        <end position="1309"/>
    </location>
</feature>
<evidence type="ECO:0000256" key="2">
    <source>
        <dbReference type="ARBA" id="ARBA00023157"/>
    </source>
</evidence>
<dbReference type="Gene3D" id="2.60.120.200">
    <property type="match status" value="2"/>
</dbReference>
<name>A0A327RGK9_9FLAO</name>
<keyword evidence="1 3" id="KW-0732">Signal</keyword>
<dbReference type="InterPro" id="IPR058515">
    <property type="entry name" value="DUF8202"/>
</dbReference>
<evidence type="ECO:0000256" key="1">
    <source>
        <dbReference type="ARBA" id="ARBA00022729"/>
    </source>
</evidence>
<evidence type="ECO:0000256" key="3">
    <source>
        <dbReference type="SAM" id="SignalP"/>
    </source>
</evidence>
<dbReference type="GO" id="GO:0005975">
    <property type="term" value="P:carbohydrate metabolic process"/>
    <property type="evidence" value="ECO:0007669"/>
    <property type="project" value="UniProtKB-ARBA"/>
</dbReference>
<dbReference type="EMBL" id="QLLO01000005">
    <property type="protein sequence ID" value="RAJ14583.1"/>
    <property type="molecule type" value="Genomic_DNA"/>
</dbReference>